<accession>A0A8S5M8T6</accession>
<evidence type="ECO:0000313" key="1">
    <source>
        <dbReference type="EMBL" id="DAD78650.1"/>
    </source>
</evidence>
<organism evidence="1">
    <name type="scientific">Siphoviridae sp. ctB3v5</name>
    <dbReference type="NCBI Taxonomy" id="2826186"/>
    <lineage>
        <taxon>Viruses</taxon>
        <taxon>Duplodnaviria</taxon>
        <taxon>Heunggongvirae</taxon>
        <taxon>Uroviricota</taxon>
        <taxon>Caudoviricetes</taxon>
    </lineage>
</organism>
<sequence length="113" mass="13391">MKVQKIRKELINMTMYEITYRYLEDGSRDKGIFFTEEEWDAFQEDSAEAGCPVQEVFCRTFTPEEFWKHAQEVGYEDAYAIEIMAIATLGYEECFKYDKVEDLSRLLKEKGII</sequence>
<protein>
    <submittedName>
        <fullName evidence="1">Uncharacterized protein</fullName>
    </submittedName>
</protein>
<dbReference type="EMBL" id="BK014849">
    <property type="protein sequence ID" value="DAD78650.1"/>
    <property type="molecule type" value="Genomic_DNA"/>
</dbReference>
<reference evidence="1" key="1">
    <citation type="journal article" date="2021" name="Proc. Natl. Acad. Sci. U.S.A.">
        <title>A Catalog of Tens of Thousands of Viruses from Human Metagenomes Reveals Hidden Associations with Chronic Diseases.</title>
        <authorList>
            <person name="Tisza M.J."/>
            <person name="Buck C.B."/>
        </authorList>
    </citation>
    <scope>NUCLEOTIDE SEQUENCE</scope>
    <source>
        <strain evidence="1">CtB3v5</strain>
    </source>
</reference>
<proteinExistence type="predicted"/>
<name>A0A8S5M8T6_9CAUD</name>